<evidence type="ECO:0000256" key="5">
    <source>
        <dbReference type="ARBA" id="ARBA00022729"/>
    </source>
</evidence>
<dbReference type="InterPro" id="IPR036942">
    <property type="entry name" value="Beta-barrel_TonB_sf"/>
</dbReference>
<keyword evidence="3 10" id="KW-1134">Transmembrane beta strand</keyword>
<evidence type="ECO:0000256" key="11">
    <source>
        <dbReference type="RuleBase" id="RU003357"/>
    </source>
</evidence>
<keyword evidence="4 10" id="KW-0812">Transmembrane</keyword>
<feature type="domain" description="TonB-dependent receptor plug" evidence="13">
    <location>
        <begin position="46"/>
        <end position="149"/>
    </location>
</feature>
<protein>
    <submittedName>
        <fullName evidence="14">TonB-dependent receptor</fullName>
    </submittedName>
</protein>
<dbReference type="PROSITE" id="PS52016">
    <property type="entry name" value="TONB_DEPENDENT_REC_3"/>
    <property type="match status" value="1"/>
</dbReference>
<dbReference type="InterPro" id="IPR000531">
    <property type="entry name" value="Beta-barrel_TonB"/>
</dbReference>
<dbReference type="GO" id="GO:0015344">
    <property type="term" value="F:siderophore uptake transmembrane transporter activity"/>
    <property type="evidence" value="ECO:0007669"/>
    <property type="project" value="TreeGrafter"/>
</dbReference>
<keyword evidence="5" id="KW-0732">Signal</keyword>
<evidence type="ECO:0000256" key="4">
    <source>
        <dbReference type="ARBA" id="ARBA00022692"/>
    </source>
</evidence>
<evidence type="ECO:0000256" key="10">
    <source>
        <dbReference type="PROSITE-ProRule" id="PRU01360"/>
    </source>
</evidence>
<organism evidence="14 16">
    <name type="scientific">Bacteroides thetaiotaomicron</name>
    <dbReference type="NCBI Taxonomy" id="818"/>
    <lineage>
        <taxon>Bacteria</taxon>
        <taxon>Pseudomonadati</taxon>
        <taxon>Bacteroidota</taxon>
        <taxon>Bacteroidia</taxon>
        <taxon>Bacteroidales</taxon>
        <taxon>Bacteroidaceae</taxon>
        <taxon>Bacteroides</taxon>
    </lineage>
</organism>
<comment type="subcellular location">
    <subcellularLocation>
        <location evidence="1 10">Cell outer membrane</location>
        <topology evidence="1 10">Multi-pass membrane protein</topology>
    </subcellularLocation>
</comment>
<dbReference type="InterPro" id="IPR039426">
    <property type="entry name" value="TonB-dep_rcpt-like"/>
</dbReference>
<feature type="domain" description="TonB-dependent receptor-like beta-barrel" evidence="12">
    <location>
        <begin position="241"/>
        <end position="682"/>
    </location>
</feature>
<comment type="caution">
    <text evidence="14">The sequence shown here is derived from an EMBL/GenBank/DDBJ whole genome shotgun (WGS) entry which is preliminary data.</text>
</comment>
<dbReference type="KEGG" id="btho:Btheta7330_01798"/>
<keyword evidence="8 14" id="KW-0675">Receptor</keyword>
<evidence type="ECO:0000256" key="3">
    <source>
        <dbReference type="ARBA" id="ARBA00022452"/>
    </source>
</evidence>
<dbReference type="InterPro" id="IPR037066">
    <property type="entry name" value="Plug_dom_sf"/>
</dbReference>
<comment type="similarity">
    <text evidence="10 11">Belongs to the TonB-dependent receptor family.</text>
</comment>
<dbReference type="RefSeq" id="WP_008764872.1">
    <property type="nucleotide sequence ID" value="NZ_BAABXH010000001.1"/>
</dbReference>
<dbReference type="InterPro" id="IPR012910">
    <property type="entry name" value="Plug_dom"/>
</dbReference>
<evidence type="ECO:0000256" key="2">
    <source>
        <dbReference type="ARBA" id="ARBA00022448"/>
    </source>
</evidence>
<dbReference type="EMBL" id="WCSY01000010">
    <property type="protein sequence ID" value="KAB4312477.1"/>
    <property type="molecule type" value="Genomic_DNA"/>
</dbReference>
<evidence type="ECO:0000256" key="7">
    <source>
        <dbReference type="ARBA" id="ARBA00023136"/>
    </source>
</evidence>
<reference evidence="14 16" key="1">
    <citation type="journal article" date="2019" name="Nat. Med.">
        <title>A library of human gut bacterial isolates paired with longitudinal multiomics data enables mechanistic microbiome research.</title>
        <authorList>
            <person name="Poyet M."/>
            <person name="Groussin M."/>
            <person name="Gibbons S.M."/>
            <person name="Avila-Pacheco J."/>
            <person name="Jiang X."/>
            <person name="Kearney S.M."/>
            <person name="Perrotta A.R."/>
            <person name="Berdy B."/>
            <person name="Zhao S."/>
            <person name="Lieberman T.D."/>
            <person name="Swanson P.K."/>
            <person name="Smith M."/>
            <person name="Roesemann S."/>
            <person name="Alexander J.E."/>
            <person name="Rich S.A."/>
            <person name="Livny J."/>
            <person name="Vlamakis H."/>
            <person name="Clish C."/>
            <person name="Bullock K."/>
            <person name="Deik A."/>
            <person name="Scott J."/>
            <person name="Pierce K.A."/>
            <person name="Xavier R.J."/>
            <person name="Alm E.J."/>
        </authorList>
    </citation>
    <scope>NUCLEOTIDE SEQUENCE [LARGE SCALE GENOMIC DNA]</scope>
    <source>
        <strain evidence="14 16">BIOML-A188</strain>
    </source>
</reference>
<evidence type="ECO:0000256" key="1">
    <source>
        <dbReference type="ARBA" id="ARBA00004571"/>
    </source>
</evidence>
<gene>
    <name evidence="14" type="ORF">GAO51_11360</name>
    <name evidence="15" type="ORF">PO127_05825</name>
</gene>
<keyword evidence="7 10" id="KW-0472">Membrane</keyword>
<dbReference type="PANTHER" id="PTHR30069:SF29">
    <property type="entry name" value="HEMOGLOBIN AND HEMOGLOBIN-HAPTOGLOBIN-BINDING PROTEIN 1-RELATED"/>
    <property type="match status" value="1"/>
</dbReference>
<dbReference type="Proteomes" id="UP000440614">
    <property type="component" value="Unassembled WGS sequence"/>
</dbReference>
<keyword evidence="2 10" id="KW-0813">Transport</keyword>
<evidence type="ECO:0000259" key="13">
    <source>
        <dbReference type="Pfam" id="PF07715"/>
    </source>
</evidence>
<evidence type="ECO:0000313" key="15">
    <source>
        <dbReference type="EMBL" id="MDC2235268.1"/>
    </source>
</evidence>
<name>A0A0N7I9Y2_BACT4</name>
<dbReference type="SUPFAM" id="SSF56935">
    <property type="entry name" value="Porins"/>
    <property type="match status" value="1"/>
</dbReference>
<keyword evidence="6 11" id="KW-0798">TonB box</keyword>
<dbReference type="Pfam" id="PF00593">
    <property type="entry name" value="TonB_dep_Rec_b-barrel"/>
    <property type="match status" value="1"/>
</dbReference>
<dbReference type="EMBL" id="JAQNVG010000007">
    <property type="protein sequence ID" value="MDC2235268.1"/>
    <property type="molecule type" value="Genomic_DNA"/>
</dbReference>
<evidence type="ECO:0000256" key="9">
    <source>
        <dbReference type="ARBA" id="ARBA00023237"/>
    </source>
</evidence>
<evidence type="ECO:0000259" key="12">
    <source>
        <dbReference type="Pfam" id="PF00593"/>
    </source>
</evidence>
<accession>A0A0N7I9Y2</accession>
<dbReference type="Gene3D" id="2.170.130.10">
    <property type="entry name" value="TonB-dependent receptor, plug domain"/>
    <property type="match status" value="1"/>
</dbReference>
<dbReference type="PANTHER" id="PTHR30069">
    <property type="entry name" value="TONB-DEPENDENT OUTER MEMBRANE RECEPTOR"/>
    <property type="match status" value="1"/>
</dbReference>
<dbReference type="GO" id="GO:0009279">
    <property type="term" value="C:cell outer membrane"/>
    <property type="evidence" value="ECO:0007669"/>
    <property type="project" value="UniProtKB-SubCell"/>
</dbReference>
<dbReference type="GO" id="GO:0044718">
    <property type="term" value="P:siderophore transmembrane transport"/>
    <property type="evidence" value="ECO:0007669"/>
    <property type="project" value="TreeGrafter"/>
</dbReference>
<keyword evidence="9 10" id="KW-0998">Cell outer membrane</keyword>
<sequence>MRIGIISGVIGLFVTLSVHAQKSDSIKSMLLPDVVVTESYQQRQAKKSALTVEVIEQDFLRKHFTGNFMQAMENIPGVQAMDIGSGFSKPMIRGMGFNRIAVLENGIKQEGQQWGADHGLELDAFNIEAVNVLKGPSSLLYGSDAMGGVIDIASPPIPSANMLFGDVTLLGKSVNGTLAGSLMLGLKKNAWYAQIRYSEQHFGDYRIPTDTIVYLTQKMPVYGRKLKNTAGVERNIGLFTQYQRKGYKADYSISNVYQKTGFFPGAHGVPDASRVEDDGDSRNIELPYSKVNHLKVTTHQQYAWERLILSGDLGFQNNHREEWSAFHTHYGFQPAPEKDPDKELAFDLNTYSASVKARFIGSSSWEHTLGWDGQHQQNDISGYSFLLPEYHRSTTGLLWLTTYKPNNILSVSGGVRYDYGYIGISPHEDVYLADYLRRQGYDDEQVESYKWNSHAVRKHFGDYSFSLGLVWTPSVQHMVKVNIGRSFRLPGANELAANGVHHGTFRHEQGDASLKSEQGWQMDASYNLRYHGLSVSVSPFVSWFSNYIFLRPTGEWSVLPHAGQIYRYTGAEALFAGTEATIDINFLRHFNYRISGEYVYTYNCDEHIPLSFSPPFGMRNTLTWQRKHCMLYAEWQLIARQNRVDRNEDRTPGVNLFHLGGSLNIPVGRTNEIEITLTARNIFNTRYYNHLSFYRKVEIPEPGRNFQLLIKIPFKKLL</sequence>
<reference evidence="15" key="2">
    <citation type="submission" date="2022-10" db="EMBL/GenBank/DDBJ databases">
        <title>Human gut microbiome strain richness.</title>
        <authorList>
            <person name="Chen-Liaw A."/>
        </authorList>
    </citation>
    <scope>NUCLEOTIDE SEQUENCE</scope>
    <source>
        <strain evidence="15">1001283st1_A3_1001283B150304_161114</strain>
    </source>
</reference>
<dbReference type="Gene3D" id="2.40.170.20">
    <property type="entry name" value="TonB-dependent receptor, beta-barrel domain"/>
    <property type="match status" value="1"/>
</dbReference>
<accession>C6ISC6</accession>
<proteinExistence type="inferred from homology"/>
<dbReference type="Proteomes" id="UP001217776">
    <property type="component" value="Unassembled WGS sequence"/>
</dbReference>
<evidence type="ECO:0000256" key="6">
    <source>
        <dbReference type="ARBA" id="ARBA00023077"/>
    </source>
</evidence>
<dbReference type="Pfam" id="PF07715">
    <property type="entry name" value="Plug"/>
    <property type="match status" value="1"/>
</dbReference>
<dbReference type="AlphaFoldDB" id="A0A0N7I9Y2"/>
<evidence type="ECO:0000313" key="14">
    <source>
        <dbReference type="EMBL" id="KAB4312477.1"/>
    </source>
</evidence>
<evidence type="ECO:0000256" key="8">
    <source>
        <dbReference type="ARBA" id="ARBA00023170"/>
    </source>
</evidence>
<evidence type="ECO:0000313" key="16">
    <source>
        <dbReference type="Proteomes" id="UP000440614"/>
    </source>
</evidence>